<protein>
    <recommendedName>
        <fullName evidence="6">Galactose oxidase-like Early set domain-containing protein</fullName>
    </recommendedName>
</protein>
<gene>
    <name evidence="4" type="ORF">DFH07DRAFT_569529</name>
</gene>
<dbReference type="Pfam" id="PF09118">
    <property type="entry name" value="GO-like_E_set"/>
    <property type="match status" value="1"/>
</dbReference>
<evidence type="ECO:0000259" key="2">
    <source>
        <dbReference type="Pfam" id="PF07250"/>
    </source>
</evidence>
<keyword evidence="1" id="KW-0732">Signal</keyword>
<dbReference type="InterPro" id="IPR009880">
    <property type="entry name" value="Glyoxal_oxidase_N"/>
</dbReference>
<comment type="caution">
    <text evidence="4">The sequence shown here is derived from an EMBL/GenBank/DDBJ whole genome shotgun (WGS) entry which is preliminary data.</text>
</comment>
<dbReference type="InterPro" id="IPR011043">
    <property type="entry name" value="Gal_Oxase/kelch_b-propeller"/>
</dbReference>
<dbReference type="InterPro" id="IPR037293">
    <property type="entry name" value="Gal_Oxidase_central_sf"/>
</dbReference>
<organism evidence="4 5">
    <name type="scientific">Mycena maculata</name>
    <dbReference type="NCBI Taxonomy" id="230809"/>
    <lineage>
        <taxon>Eukaryota</taxon>
        <taxon>Fungi</taxon>
        <taxon>Dikarya</taxon>
        <taxon>Basidiomycota</taxon>
        <taxon>Agaricomycotina</taxon>
        <taxon>Agaricomycetes</taxon>
        <taxon>Agaricomycetidae</taxon>
        <taxon>Agaricales</taxon>
        <taxon>Marasmiineae</taxon>
        <taxon>Mycenaceae</taxon>
        <taxon>Mycena</taxon>
    </lineage>
</organism>
<evidence type="ECO:0000313" key="4">
    <source>
        <dbReference type="EMBL" id="KAJ7777929.1"/>
    </source>
</evidence>
<accession>A0AAD7K420</accession>
<dbReference type="InterPro" id="IPR015202">
    <property type="entry name" value="GO-like_E_set"/>
</dbReference>
<evidence type="ECO:0000313" key="5">
    <source>
        <dbReference type="Proteomes" id="UP001215280"/>
    </source>
</evidence>
<proteinExistence type="predicted"/>
<name>A0AAD7K420_9AGAR</name>
<dbReference type="Proteomes" id="UP001215280">
    <property type="component" value="Unassembled WGS sequence"/>
</dbReference>
<reference evidence="4" key="1">
    <citation type="submission" date="2023-03" db="EMBL/GenBank/DDBJ databases">
        <title>Massive genome expansion in bonnet fungi (Mycena s.s.) driven by repeated elements and novel gene families across ecological guilds.</title>
        <authorList>
            <consortium name="Lawrence Berkeley National Laboratory"/>
            <person name="Harder C.B."/>
            <person name="Miyauchi S."/>
            <person name="Viragh M."/>
            <person name="Kuo A."/>
            <person name="Thoen E."/>
            <person name="Andreopoulos B."/>
            <person name="Lu D."/>
            <person name="Skrede I."/>
            <person name="Drula E."/>
            <person name="Henrissat B."/>
            <person name="Morin E."/>
            <person name="Kohler A."/>
            <person name="Barry K."/>
            <person name="LaButti K."/>
            <person name="Morin E."/>
            <person name="Salamov A."/>
            <person name="Lipzen A."/>
            <person name="Mereny Z."/>
            <person name="Hegedus B."/>
            <person name="Baldrian P."/>
            <person name="Stursova M."/>
            <person name="Weitz H."/>
            <person name="Taylor A."/>
            <person name="Grigoriev I.V."/>
            <person name="Nagy L.G."/>
            <person name="Martin F."/>
            <person name="Kauserud H."/>
        </authorList>
    </citation>
    <scope>NUCLEOTIDE SEQUENCE</scope>
    <source>
        <strain evidence="4">CBHHK188m</strain>
    </source>
</reference>
<sequence>MILNSTGIAAGWRTEWMLEPRVLILNGMRTGTAGYDNSQNRNGNSNGGNPTSTPLLYDLATLVGSRFSRAGLPTSNIPRRYHSTATMLPSGAVMIGGSNPNDDVSTYTFVTPNSRSVARPIFTSLYSMDFGFITHSVHMDQKLVSVLQGSQQTCSGPPSNTVYSPGPGWIIFMAGGVPSEVQQVMIGSGANPPEDDAAIAVLELSNGPLRIPMLLCGLYLLTINSIDIAHGQIVDFLDIHKYQLVFSGVIKRSG</sequence>
<dbReference type="SUPFAM" id="SSF81296">
    <property type="entry name" value="E set domains"/>
    <property type="match status" value="1"/>
</dbReference>
<evidence type="ECO:0000259" key="3">
    <source>
        <dbReference type="Pfam" id="PF09118"/>
    </source>
</evidence>
<dbReference type="Gene3D" id="2.130.10.80">
    <property type="entry name" value="Galactose oxidase/kelch, beta-propeller"/>
    <property type="match status" value="1"/>
</dbReference>
<feature type="domain" description="Galactose oxidase-like Early set" evidence="3">
    <location>
        <begin position="117"/>
        <end position="186"/>
    </location>
</feature>
<evidence type="ECO:0008006" key="6">
    <source>
        <dbReference type="Google" id="ProtNLM"/>
    </source>
</evidence>
<feature type="domain" description="Glyoxal oxidase N-terminal" evidence="2">
    <location>
        <begin position="21"/>
        <end position="104"/>
    </location>
</feature>
<dbReference type="AlphaFoldDB" id="A0AAD7K420"/>
<evidence type="ECO:0000256" key="1">
    <source>
        <dbReference type="ARBA" id="ARBA00022729"/>
    </source>
</evidence>
<keyword evidence="5" id="KW-1185">Reference proteome</keyword>
<dbReference type="SUPFAM" id="SSF50965">
    <property type="entry name" value="Galactose oxidase, central domain"/>
    <property type="match status" value="1"/>
</dbReference>
<dbReference type="PANTHER" id="PTHR32208">
    <property type="entry name" value="SECRETED PROTEIN-RELATED"/>
    <property type="match status" value="1"/>
</dbReference>
<dbReference type="Pfam" id="PF07250">
    <property type="entry name" value="Glyoxal_oxid_N"/>
    <property type="match status" value="1"/>
</dbReference>
<dbReference type="PANTHER" id="PTHR32208:SF96">
    <property type="entry name" value="GLYOXAL OXIDASE"/>
    <property type="match status" value="1"/>
</dbReference>
<dbReference type="InterPro" id="IPR014756">
    <property type="entry name" value="Ig_E-set"/>
</dbReference>
<dbReference type="EMBL" id="JARJLG010000009">
    <property type="protein sequence ID" value="KAJ7777929.1"/>
    <property type="molecule type" value="Genomic_DNA"/>
</dbReference>